<feature type="compositionally biased region" description="Basic and acidic residues" evidence="1">
    <location>
        <begin position="98"/>
        <end position="107"/>
    </location>
</feature>
<sequence>MNRKPPRRTPWQEPDETPVVLPHAVITVTEAGVLDVTVDGADFPAPEGGTWTRSTFGTLLDGITQDRTITVRIEVHETDGTVFTDIIRARRRTTPQRPKIESEDQHGKHATIKGNKAPEPELVEVTADGFVPGEDVAVAIIVSHTDATGTGAARTLLDKAQLGSLLHDGAGEVVVFGRVSGTTHVRRLP</sequence>
<evidence type="ECO:0000313" key="3">
    <source>
        <dbReference type="Proteomes" id="UP001501791"/>
    </source>
</evidence>
<keyword evidence="3" id="KW-1185">Reference proteome</keyword>
<gene>
    <name evidence="2" type="ORF">GCM10009691_29900</name>
</gene>
<name>A0ABN2C8D1_9MICO</name>
<dbReference type="RefSeq" id="WP_346036651.1">
    <property type="nucleotide sequence ID" value="NZ_BAAALY010000015.1"/>
</dbReference>
<comment type="caution">
    <text evidence="2">The sequence shown here is derived from an EMBL/GenBank/DDBJ whole genome shotgun (WGS) entry which is preliminary data.</text>
</comment>
<proteinExistence type="predicted"/>
<dbReference type="Proteomes" id="UP001501791">
    <property type="component" value="Unassembled WGS sequence"/>
</dbReference>
<dbReference type="EMBL" id="BAAALY010000015">
    <property type="protein sequence ID" value="GAA1553540.1"/>
    <property type="molecule type" value="Genomic_DNA"/>
</dbReference>
<evidence type="ECO:0000313" key="2">
    <source>
        <dbReference type="EMBL" id="GAA1553540.1"/>
    </source>
</evidence>
<feature type="region of interest" description="Disordered" evidence="1">
    <location>
        <begin position="94"/>
        <end position="113"/>
    </location>
</feature>
<accession>A0ABN2C8D1</accession>
<organism evidence="2 3">
    <name type="scientific">Brevibacterium picturae</name>
    <dbReference type="NCBI Taxonomy" id="260553"/>
    <lineage>
        <taxon>Bacteria</taxon>
        <taxon>Bacillati</taxon>
        <taxon>Actinomycetota</taxon>
        <taxon>Actinomycetes</taxon>
        <taxon>Micrococcales</taxon>
        <taxon>Brevibacteriaceae</taxon>
        <taxon>Brevibacterium</taxon>
    </lineage>
</organism>
<protein>
    <submittedName>
        <fullName evidence="2">Uncharacterized protein</fullName>
    </submittedName>
</protein>
<reference evidence="2 3" key="1">
    <citation type="journal article" date="2019" name="Int. J. Syst. Evol. Microbiol.">
        <title>The Global Catalogue of Microorganisms (GCM) 10K type strain sequencing project: providing services to taxonomists for standard genome sequencing and annotation.</title>
        <authorList>
            <consortium name="The Broad Institute Genomics Platform"/>
            <consortium name="The Broad Institute Genome Sequencing Center for Infectious Disease"/>
            <person name="Wu L."/>
            <person name="Ma J."/>
        </authorList>
    </citation>
    <scope>NUCLEOTIDE SEQUENCE [LARGE SCALE GENOMIC DNA]</scope>
    <source>
        <strain evidence="2 3">JCM 13319</strain>
    </source>
</reference>
<evidence type="ECO:0000256" key="1">
    <source>
        <dbReference type="SAM" id="MobiDB-lite"/>
    </source>
</evidence>